<dbReference type="Pfam" id="PF03588">
    <property type="entry name" value="Leu_Phe_trans"/>
    <property type="match status" value="1"/>
</dbReference>
<dbReference type="RefSeq" id="WP_165143359.1">
    <property type="nucleotide sequence ID" value="NZ_JAALLT010000004.1"/>
</dbReference>
<dbReference type="EMBL" id="JAALLT010000004">
    <property type="protein sequence ID" value="NGP77722.1"/>
    <property type="molecule type" value="Genomic_DNA"/>
</dbReference>
<dbReference type="PANTHER" id="PTHR30098">
    <property type="entry name" value="LEUCYL/PHENYLALANYL-TRNA--PROTEIN TRANSFERASE"/>
    <property type="match status" value="1"/>
</dbReference>
<dbReference type="InterPro" id="IPR016181">
    <property type="entry name" value="Acyl_CoA_acyltransferase"/>
</dbReference>
<dbReference type="InterPro" id="IPR004616">
    <property type="entry name" value="Leu/Phe-tRNA_Trfase"/>
</dbReference>
<comment type="catalytic activity">
    <reaction evidence="4">
        <text>L-phenylalanyl-tRNA(Phe) + an N-terminal L-alpha-aminoacyl-[protein] = an N-terminal L-phenylalanyl-L-alpha-aminoacyl-[protein] + tRNA(Phe)</text>
        <dbReference type="Rhea" id="RHEA:43632"/>
        <dbReference type="Rhea" id="RHEA-COMP:9668"/>
        <dbReference type="Rhea" id="RHEA-COMP:9699"/>
        <dbReference type="Rhea" id="RHEA-COMP:10636"/>
        <dbReference type="Rhea" id="RHEA-COMP:10637"/>
        <dbReference type="ChEBI" id="CHEBI:78442"/>
        <dbReference type="ChEBI" id="CHEBI:78531"/>
        <dbReference type="ChEBI" id="CHEBI:78597"/>
        <dbReference type="ChEBI" id="CHEBI:83561"/>
        <dbReference type="EC" id="2.3.2.6"/>
    </reaction>
</comment>
<dbReference type="HAMAP" id="MF_00688">
    <property type="entry name" value="Leu_Phe_trans"/>
    <property type="match status" value="1"/>
</dbReference>
<dbReference type="GO" id="GO:0008914">
    <property type="term" value="F:leucyl-tRNA--protein transferase activity"/>
    <property type="evidence" value="ECO:0007669"/>
    <property type="project" value="UniProtKB-UniRule"/>
</dbReference>
<protein>
    <recommendedName>
        <fullName evidence="4">Leucyl/phenylalanyl-tRNA--protein transferase</fullName>
        <ecNumber evidence="4">2.3.2.6</ecNumber>
    </recommendedName>
    <alternativeName>
        <fullName evidence="4">L/F-transferase</fullName>
    </alternativeName>
    <alternativeName>
        <fullName evidence="4">Leucyltransferase</fullName>
    </alternativeName>
    <alternativeName>
        <fullName evidence="4">Phenyalanyltransferase</fullName>
    </alternativeName>
</protein>
<comment type="subcellular location">
    <subcellularLocation>
        <location evidence="4">Cytoplasm</location>
    </subcellularLocation>
</comment>
<dbReference type="AlphaFoldDB" id="A0A6M1SXH5"/>
<reference evidence="5 6" key="1">
    <citation type="submission" date="2020-02" db="EMBL/GenBank/DDBJ databases">
        <title>Balneolaceae bacterium YR4-1, complete genome.</title>
        <authorList>
            <person name="Li Y."/>
            <person name="Wu S."/>
        </authorList>
    </citation>
    <scope>NUCLEOTIDE SEQUENCE [LARGE SCALE GENOMIC DNA]</scope>
    <source>
        <strain evidence="5 6">YR4-1</strain>
    </source>
</reference>
<comment type="catalytic activity">
    <reaction evidence="4">
        <text>N-terminal L-lysyl-[protein] + L-leucyl-tRNA(Leu) = N-terminal L-leucyl-L-lysyl-[protein] + tRNA(Leu) + H(+)</text>
        <dbReference type="Rhea" id="RHEA:12340"/>
        <dbReference type="Rhea" id="RHEA-COMP:9613"/>
        <dbReference type="Rhea" id="RHEA-COMP:9622"/>
        <dbReference type="Rhea" id="RHEA-COMP:12670"/>
        <dbReference type="Rhea" id="RHEA-COMP:12671"/>
        <dbReference type="ChEBI" id="CHEBI:15378"/>
        <dbReference type="ChEBI" id="CHEBI:65249"/>
        <dbReference type="ChEBI" id="CHEBI:78442"/>
        <dbReference type="ChEBI" id="CHEBI:78494"/>
        <dbReference type="ChEBI" id="CHEBI:133043"/>
        <dbReference type="EC" id="2.3.2.6"/>
    </reaction>
</comment>
<keyword evidence="3 4" id="KW-0012">Acyltransferase</keyword>
<dbReference type="EC" id="2.3.2.6" evidence="4"/>
<comment type="similarity">
    <text evidence="4">Belongs to the L/F-transferase family.</text>
</comment>
<keyword evidence="1 4" id="KW-0963">Cytoplasm</keyword>
<dbReference type="NCBIfam" id="TIGR00667">
    <property type="entry name" value="aat"/>
    <property type="match status" value="1"/>
</dbReference>
<keyword evidence="2 4" id="KW-0808">Transferase</keyword>
<dbReference type="Gene3D" id="3.40.630.70">
    <property type="entry name" value="Leucyl/phenylalanyl-tRNA-protein transferase, C-terminal domain"/>
    <property type="match status" value="1"/>
</dbReference>
<gene>
    <name evidence="4" type="primary">aat</name>
    <name evidence="5" type="ORF">G3570_13830</name>
</gene>
<evidence type="ECO:0000256" key="3">
    <source>
        <dbReference type="ARBA" id="ARBA00023315"/>
    </source>
</evidence>
<evidence type="ECO:0000256" key="2">
    <source>
        <dbReference type="ARBA" id="ARBA00022679"/>
    </source>
</evidence>
<organism evidence="5 6">
    <name type="scientific">Halalkalibaculum roseum</name>
    <dbReference type="NCBI Taxonomy" id="2709311"/>
    <lineage>
        <taxon>Bacteria</taxon>
        <taxon>Pseudomonadati</taxon>
        <taxon>Balneolota</taxon>
        <taxon>Balneolia</taxon>
        <taxon>Balneolales</taxon>
        <taxon>Balneolaceae</taxon>
        <taxon>Halalkalibaculum</taxon>
    </lineage>
</organism>
<evidence type="ECO:0000256" key="4">
    <source>
        <dbReference type="HAMAP-Rule" id="MF_00688"/>
    </source>
</evidence>
<evidence type="ECO:0000256" key="1">
    <source>
        <dbReference type="ARBA" id="ARBA00022490"/>
    </source>
</evidence>
<dbReference type="GO" id="GO:0005737">
    <property type="term" value="C:cytoplasm"/>
    <property type="evidence" value="ECO:0007669"/>
    <property type="project" value="UniProtKB-SubCell"/>
</dbReference>
<name>A0A6M1SXH5_9BACT</name>
<evidence type="ECO:0000313" key="5">
    <source>
        <dbReference type="EMBL" id="NGP77722.1"/>
    </source>
</evidence>
<dbReference type="SUPFAM" id="SSF55729">
    <property type="entry name" value="Acyl-CoA N-acyltransferases (Nat)"/>
    <property type="match status" value="1"/>
</dbReference>
<comment type="caution">
    <text evidence="5">The sequence shown here is derived from an EMBL/GenBank/DDBJ whole genome shotgun (WGS) entry which is preliminary data.</text>
</comment>
<dbReference type="PANTHER" id="PTHR30098:SF2">
    <property type="entry name" value="LEUCYL_PHENYLALANYL-TRNA--PROTEIN TRANSFERASE"/>
    <property type="match status" value="1"/>
</dbReference>
<dbReference type="GO" id="GO:0030163">
    <property type="term" value="P:protein catabolic process"/>
    <property type="evidence" value="ECO:0007669"/>
    <property type="project" value="UniProtKB-UniRule"/>
</dbReference>
<comment type="catalytic activity">
    <reaction evidence="4">
        <text>N-terminal L-arginyl-[protein] + L-leucyl-tRNA(Leu) = N-terminal L-leucyl-L-arginyl-[protein] + tRNA(Leu) + H(+)</text>
        <dbReference type="Rhea" id="RHEA:50416"/>
        <dbReference type="Rhea" id="RHEA-COMP:9613"/>
        <dbReference type="Rhea" id="RHEA-COMP:9622"/>
        <dbReference type="Rhea" id="RHEA-COMP:12672"/>
        <dbReference type="Rhea" id="RHEA-COMP:12673"/>
        <dbReference type="ChEBI" id="CHEBI:15378"/>
        <dbReference type="ChEBI" id="CHEBI:64719"/>
        <dbReference type="ChEBI" id="CHEBI:78442"/>
        <dbReference type="ChEBI" id="CHEBI:78494"/>
        <dbReference type="ChEBI" id="CHEBI:133044"/>
        <dbReference type="EC" id="2.3.2.6"/>
    </reaction>
</comment>
<dbReference type="InterPro" id="IPR042203">
    <property type="entry name" value="Leu/Phe-tRNA_Trfase_C"/>
</dbReference>
<dbReference type="Proteomes" id="UP000473278">
    <property type="component" value="Unassembled WGS sequence"/>
</dbReference>
<accession>A0A6M1SXH5</accession>
<proteinExistence type="inferred from homology"/>
<sequence length="199" mass="22822">MIAPEDLLTGYANGIFPMADARDDPKAKWYTSRRRGIIPLDSFKVSSNVRRIVRNHHYHVKFDYAFRQVMEACADRSSTWISDEIIDSFCNLHEIGHGHSVSVYDKQWELVGGQYGVSLGAAYFGESMFGTAKEASKVALFWTHRSLVQGNFELWDTQFWSEHLAQFGCIEIPAEEYREMLKKAIRKDASFDPVNTDNL</sequence>
<keyword evidence="6" id="KW-1185">Reference proteome</keyword>
<evidence type="ECO:0000313" key="6">
    <source>
        <dbReference type="Proteomes" id="UP000473278"/>
    </source>
</evidence>
<comment type="function">
    <text evidence="4">Functions in the N-end rule pathway of protein degradation where it conjugates Leu, Phe and, less efficiently, Met from aminoacyl-tRNAs to the N-termini of proteins containing an N-terminal arginine or lysine.</text>
</comment>